<dbReference type="CDD" id="cd00207">
    <property type="entry name" value="fer2"/>
    <property type="match status" value="1"/>
</dbReference>
<dbReference type="GO" id="GO:0046872">
    <property type="term" value="F:metal ion binding"/>
    <property type="evidence" value="ECO:0007669"/>
    <property type="project" value="UniProtKB-KW"/>
</dbReference>
<keyword evidence="9" id="KW-1185">Reference proteome</keyword>
<dbReference type="GO" id="GO:0006784">
    <property type="term" value="P:heme A biosynthetic process"/>
    <property type="evidence" value="ECO:0007669"/>
    <property type="project" value="EnsemblFungi"/>
</dbReference>
<dbReference type="OMA" id="TPMEEDM"/>
<dbReference type="InParanoid" id="S7WCJ4"/>
<keyword evidence="2" id="KW-0001">2Fe-2S</keyword>
<dbReference type="HOGENOM" id="CLU_082632_5_0_1"/>
<feature type="domain" description="2Fe-2S ferredoxin-type" evidence="7">
    <location>
        <begin position="7"/>
        <end position="108"/>
    </location>
</feature>
<dbReference type="PRINTS" id="PR00355">
    <property type="entry name" value="ADRENODOXIN"/>
</dbReference>
<dbReference type="InterPro" id="IPR018298">
    <property type="entry name" value="Adrenodoxin_Fe-S_BS"/>
</dbReference>
<evidence type="ECO:0000256" key="6">
    <source>
        <dbReference type="ARBA" id="ARBA00034078"/>
    </source>
</evidence>
<dbReference type="GO" id="GO:0005759">
    <property type="term" value="C:mitochondrial matrix"/>
    <property type="evidence" value="ECO:0007669"/>
    <property type="project" value="EnsemblFungi"/>
</dbReference>
<dbReference type="PANTHER" id="PTHR23426:SF65">
    <property type="entry name" value="FERREDOXIN-2, MITOCHONDRIAL"/>
    <property type="match status" value="1"/>
</dbReference>
<dbReference type="InterPro" id="IPR012675">
    <property type="entry name" value="Beta-grasp_dom_sf"/>
</dbReference>
<reference evidence="9" key="1">
    <citation type="journal article" date="2013" name="PLoS Genet.">
        <title>The genome of Spraguea lophii and the basis of host-microsporidian interactions.</title>
        <authorList>
            <person name="Campbell S.E."/>
            <person name="Williams T.A."/>
            <person name="Yousuf A."/>
            <person name="Soanes D.M."/>
            <person name="Paszkiewicz K.H."/>
            <person name="Williams B.A.P."/>
        </authorList>
    </citation>
    <scope>NUCLEOTIDE SEQUENCE [LARGE SCALE GENOMIC DNA]</scope>
    <source>
        <strain evidence="9">42_110</strain>
    </source>
</reference>
<evidence type="ECO:0000256" key="4">
    <source>
        <dbReference type="ARBA" id="ARBA00023004"/>
    </source>
</evidence>
<dbReference type="AlphaFoldDB" id="S7WCJ4"/>
<evidence type="ECO:0000313" key="9">
    <source>
        <dbReference type="Proteomes" id="UP000014978"/>
    </source>
</evidence>
<dbReference type="OrthoDB" id="268593at2759"/>
<protein>
    <submittedName>
        <fullName evidence="8">Ferredoxin</fullName>
    </submittedName>
</protein>
<keyword evidence="3" id="KW-0479">Metal-binding</keyword>
<dbReference type="EMBL" id="ATCN01000213">
    <property type="protein sequence ID" value="EPR79527.1"/>
    <property type="molecule type" value="Genomic_DNA"/>
</dbReference>
<dbReference type="GO" id="GO:0140647">
    <property type="term" value="P:P450-containing electron transport chain"/>
    <property type="evidence" value="ECO:0007669"/>
    <property type="project" value="InterPro"/>
</dbReference>
<dbReference type="Proteomes" id="UP000014978">
    <property type="component" value="Unassembled WGS sequence"/>
</dbReference>
<dbReference type="InterPro" id="IPR036010">
    <property type="entry name" value="2Fe-2S_ferredoxin-like_sf"/>
</dbReference>
<keyword evidence="4" id="KW-0408">Iron</keyword>
<dbReference type="STRING" id="1358809.S7WCJ4"/>
<dbReference type="SUPFAM" id="SSF54292">
    <property type="entry name" value="2Fe-2S ferredoxin-like"/>
    <property type="match status" value="1"/>
</dbReference>
<dbReference type="GO" id="GO:0051537">
    <property type="term" value="F:2 iron, 2 sulfur cluster binding"/>
    <property type="evidence" value="ECO:0007669"/>
    <property type="project" value="UniProtKB-KW"/>
</dbReference>
<evidence type="ECO:0000256" key="1">
    <source>
        <dbReference type="ARBA" id="ARBA00010914"/>
    </source>
</evidence>
<proteinExistence type="inferred from homology"/>
<organism evidence="8 9">
    <name type="scientific">Spraguea lophii (strain 42_110)</name>
    <name type="common">Microsporidian parasite</name>
    <dbReference type="NCBI Taxonomy" id="1358809"/>
    <lineage>
        <taxon>Eukaryota</taxon>
        <taxon>Fungi</taxon>
        <taxon>Fungi incertae sedis</taxon>
        <taxon>Microsporidia</taxon>
        <taxon>Spragueidae</taxon>
        <taxon>Spraguea</taxon>
    </lineage>
</organism>
<dbReference type="Pfam" id="PF00111">
    <property type="entry name" value="Fer2"/>
    <property type="match status" value="1"/>
</dbReference>
<evidence type="ECO:0000259" key="7">
    <source>
        <dbReference type="PROSITE" id="PS51085"/>
    </source>
</evidence>
<dbReference type="GO" id="GO:0009055">
    <property type="term" value="F:electron transfer activity"/>
    <property type="evidence" value="ECO:0007669"/>
    <property type="project" value="TreeGrafter"/>
</dbReference>
<evidence type="ECO:0000256" key="2">
    <source>
        <dbReference type="ARBA" id="ARBA00022714"/>
    </source>
</evidence>
<dbReference type="PANTHER" id="PTHR23426">
    <property type="entry name" value="FERREDOXIN/ADRENODOXIN"/>
    <property type="match status" value="1"/>
</dbReference>
<dbReference type="VEuPathDB" id="MicrosporidiaDB:SLOPH_365"/>
<evidence type="ECO:0000256" key="3">
    <source>
        <dbReference type="ARBA" id="ARBA00022723"/>
    </source>
</evidence>
<comment type="cofactor">
    <cofactor evidence="6">
        <name>[2Fe-2S] cluster</name>
        <dbReference type="ChEBI" id="CHEBI:190135"/>
    </cofactor>
</comment>
<keyword evidence="5" id="KW-0411">Iron-sulfur</keyword>
<name>S7WCJ4_SPRLO</name>
<dbReference type="InterPro" id="IPR001041">
    <property type="entry name" value="2Fe-2S_ferredoxin-type"/>
</dbReference>
<dbReference type="GO" id="GO:0006744">
    <property type="term" value="P:ubiquinone biosynthetic process"/>
    <property type="evidence" value="ECO:0007669"/>
    <property type="project" value="EnsemblFungi"/>
</dbReference>
<dbReference type="PROSITE" id="PS51085">
    <property type="entry name" value="2FE2S_FER_2"/>
    <property type="match status" value="1"/>
</dbReference>
<comment type="caution">
    <text evidence="8">The sequence shown here is derived from an EMBL/GenBank/DDBJ whole genome shotgun (WGS) entry which is preliminary data.</text>
</comment>
<evidence type="ECO:0000256" key="5">
    <source>
        <dbReference type="ARBA" id="ARBA00023014"/>
    </source>
</evidence>
<comment type="similarity">
    <text evidence="1">Belongs to the adrenodoxin/putidaredoxin family.</text>
</comment>
<dbReference type="InterPro" id="IPR001055">
    <property type="entry name" value="Adrenodoxin-like"/>
</dbReference>
<dbReference type="Gene3D" id="3.10.20.30">
    <property type="match status" value="1"/>
</dbReference>
<dbReference type="PROSITE" id="PS00814">
    <property type="entry name" value="ADX"/>
    <property type="match status" value="1"/>
</dbReference>
<dbReference type="GO" id="GO:0016653">
    <property type="term" value="F:oxidoreductase activity, acting on NAD(P)H, heme protein as acceptor"/>
    <property type="evidence" value="ECO:0007669"/>
    <property type="project" value="EnsemblFungi"/>
</dbReference>
<dbReference type="GO" id="GO:0016226">
    <property type="term" value="P:iron-sulfur cluster assembly"/>
    <property type="evidence" value="ECO:0007669"/>
    <property type="project" value="EnsemblFungi"/>
</dbReference>
<evidence type="ECO:0000313" key="8">
    <source>
        <dbReference type="EMBL" id="EPR79527.1"/>
    </source>
</evidence>
<accession>S7WCJ4</accession>
<sequence length="121" mass="13587">MLPSPIVNFFFSKNNKLFPIKAKPGENILSVAHKNNIELEGACEGSLACSTCHVILDNELYNKLKTPSDREYDLLDQAYDLTSTSRLGCQLSVDKNYENKILKIPKATRNMTVDGYVPKPH</sequence>
<gene>
    <name evidence="8" type="ORF">SLOPH_365</name>
</gene>